<dbReference type="SUPFAM" id="SSF52540">
    <property type="entry name" value="P-loop containing nucleoside triphosphate hydrolases"/>
    <property type="match status" value="1"/>
</dbReference>
<dbReference type="STRING" id="1796646.A4V02_01215"/>
<protein>
    <recommendedName>
        <fullName evidence="3">RecF/RecN/SMC N-terminal domain-containing protein</fullName>
    </recommendedName>
</protein>
<sequence length="630" mass="73630">MANWKIKSIDVENFKFFRTHFSLNIDCKNLLLYGENGAGKSSLYWSFYTHFQAYTKTQDQAKKYFLHGHNENLRNRYASAEDNSGISITFENESGSALVINDSLYNYYCNDPLMRDFMRLTMMSSDFMNYKFLSSLFDFCNSEDNEVFNLFEKEVLPFIDLDAEFIPIFDEGIAPSLNSGAWWAYLKTTYLKLPRNKKNHNFNQQTVEYKQFIKLVKQFNELMKDALVIIEGVANSMLENAFNVDARIKLDYRDATFNCPKSKRSRDGQLHAPSILIHAKMDDQNIQDKSIITHPKSFFNEAKITCMALALRLSILERRPGSSQSASVLFIDDLLISLDMSFRKHVIRILFDNYVGRYQIILFTHDRAFFHLVWSEIEQRKATKEWRKCELYATYANDYPESHLIISPTYIEQAKIYLKTFHLAACANTLRRLCEQQMKRILPMNLQLQINEREPEKVAVDLNGLITNYKRFIEQCQMIDVAPSLQNDRRLILNPFSHDDIETPFYRQELENLIMELERLSSIEKITIIGNQQIRQPDYQIKVSNGDYVHYTTIGFVESFIKLVYEGKTYFSNPKVKVYSSSDNKRIPNKECSLKTLFGWVYNAVSLKKETAPPMENCIYHNATGDILIN</sequence>
<evidence type="ECO:0008006" key="3">
    <source>
        <dbReference type="Google" id="ProtNLM"/>
    </source>
</evidence>
<organism evidence="1 2">
    <name type="scientific">Muribaculum intestinale</name>
    <dbReference type="NCBI Taxonomy" id="1796646"/>
    <lineage>
        <taxon>Bacteria</taxon>
        <taxon>Pseudomonadati</taxon>
        <taxon>Bacteroidota</taxon>
        <taxon>Bacteroidia</taxon>
        <taxon>Bacteroidales</taxon>
        <taxon>Muribaculaceae</taxon>
        <taxon>Muribaculum</taxon>
    </lineage>
</organism>
<reference evidence="2" key="1">
    <citation type="submission" date="2016-04" db="EMBL/GenBank/DDBJ databases">
        <title>Complete Genome Sequences of Twelve Strains of a Stable Defined Moderately Diverse Mouse Microbiota 2 (sDMDMm2).</title>
        <authorList>
            <person name="Uchimura Y."/>
            <person name="Wyss M."/>
            <person name="Brugiroux S."/>
            <person name="Limenitakis J.P."/>
            <person name="Stecher B."/>
            <person name="McCoy K.D."/>
            <person name="Macpherson A.J."/>
        </authorList>
    </citation>
    <scope>NUCLEOTIDE SEQUENCE [LARGE SCALE GENOMIC DNA]</scope>
    <source>
        <strain evidence="2">YL27</strain>
    </source>
</reference>
<name>A0A1B1S6S0_9BACT</name>
<dbReference type="EMBL" id="CP015402">
    <property type="protein sequence ID" value="ANU62494.1"/>
    <property type="molecule type" value="Genomic_DNA"/>
</dbReference>
<accession>A0A1B1S6S0</accession>
<dbReference type="OrthoDB" id="1023918at2"/>
<accession>A0A1Z2XEZ7</accession>
<dbReference type="InterPro" id="IPR027417">
    <property type="entry name" value="P-loop_NTPase"/>
</dbReference>
<dbReference type="Proteomes" id="UP000186351">
    <property type="component" value="Chromosome"/>
</dbReference>
<evidence type="ECO:0000313" key="2">
    <source>
        <dbReference type="Proteomes" id="UP000186351"/>
    </source>
</evidence>
<gene>
    <name evidence="1" type="ORF">A4V02_01215</name>
</gene>
<dbReference type="Gene3D" id="3.40.50.300">
    <property type="entry name" value="P-loop containing nucleotide triphosphate hydrolases"/>
    <property type="match status" value="2"/>
</dbReference>
<proteinExistence type="predicted"/>
<dbReference type="RefSeq" id="WP_068959890.1">
    <property type="nucleotide sequence ID" value="NZ_CAJTAP010000053.1"/>
</dbReference>
<dbReference type="AlphaFoldDB" id="A0A1B1S6S0"/>
<dbReference type="KEGG" id="pary:A4V02_01215"/>
<dbReference type="GeneID" id="65535454"/>
<keyword evidence="2" id="KW-1185">Reference proteome</keyword>
<evidence type="ECO:0000313" key="1">
    <source>
        <dbReference type="EMBL" id="ANU62494.1"/>
    </source>
</evidence>